<evidence type="ECO:0000313" key="1">
    <source>
        <dbReference type="EMBL" id="CAF4922843.1"/>
    </source>
</evidence>
<organism evidence="1 2">
    <name type="scientific">Rotaria socialis</name>
    <dbReference type="NCBI Taxonomy" id="392032"/>
    <lineage>
        <taxon>Eukaryota</taxon>
        <taxon>Metazoa</taxon>
        <taxon>Spiralia</taxon>
        <taxon>Gnathifera</taxon>
        <taxon>Rotifera</taxon>
        <taxon>Eurotatoria</taxon>
        <taxon>Bdelloidea</taxon>
        <taxon>Philodinida</taxon>
        <taxon>Philodinidae</taxon>
        <taxon>Rotaria</taxon>
    </lineage>
</organism>
<reference evidence="1" key="1">
    <citation type="submission" date="2021-02" db="EMBL/GenBank/DDBJ databases">
        <authorList>
            <person name="Nowell W R."/>
        </authorList>
    </citation>
    <scope>NUCLEOTIDE SEQUENCE</scope>
</reference>
<dbReference type="AlphaFoldDB" id="A0A821W9F6"/>
<accession>A0A821W9F6</accession>
<gene>
    <name evidence="1" type="ORF">TOA249_LOCUS32228</name>
</gene>
<name>A0A821W9F6_9BILA</name>
<evidence type="ECO:0000313" key="2">
    <source>
        <dbReference type="Proteomes" id="UP000663838"/>
    </source>
</evidence>
<proteinExistence type="predicted"/>
<comment type="caution">
    <text evidence="1">The sequence shown here is derived from an EMBL/GenBank/DDBJ whole genome shotgun (WGS) entry which is preliminary data.</text>
</comment>
<sequence length="81" mass="8917">MSALYGGCYTFNAKIKSSGSSVRDISATNWSSAWKSEILQNYISIQAVRATTAVETYEQDASISSVDLLSNVDSHTGLWFW</sequence>
<dbReference type="Proteomes" id="UP000663838">
    <property type="component" value="Unassembled WGS sequence"/>
</dbReference>
<protein>
    <submittedName>
        <fullName evidence="1">Uncharacterized protein</fullName>
    </submittedName>
</protein>
<dbReference type="EMBL" id="CAJOBS010007555">
    <property type="protein sequence ID" value="CAF4922843.1"/>
    <property type="molecule type" value="Genomic_DNA"/>
</dbReference>
<feature type="non-terminal residue" evidence="1">
    <location>
        <position position="1"/>
    </location>
</feature>